<evidence type="ECO:0000256" key="4">
    <source>
        <dbReference type="ARBA" id="ARBA00022801"/>
    </source>
</evidence>
<keyword evidence="2" id="KW-0479">Metal-binding</keyword>
<dbReference type="InterPro" id="IPR011990">
    <property type="entry name" value="TPR-like_helical_dom_sf"/>
</dbReference>
<reference evidence="9" key="1">
    <citation type="journal article" date="2008" name="ISME J.">
        <title>Hindsight in the relative abundance, metabolic potential and genome dynamics of uncultivated marine archaea from comparative metagenomic analyses of bathypelagic plankton of different oceanic regions.</title>
        <authorList>
            <person name="Martin-Cuadrado A.B."/>
            <person name="Rodriguez-Valera F."/>
            <person name="Moreira D."/>
            <person name="Alba J.C."/>
            <person name="Ivars-Martinez E."/>
            <person name="Henn M.R."/>
            <person name="Talla E."/>
            <person name="Lopez-Garcia P."/>
        </authorList>
    </citation>
    <scope>NUCLEOTIDE SEQUENCE</scope>
</reference>
<dbReference type="InterPro" id="IPR024079">
    <property type="entry name" value="MetalloPept_cat_dom_sf"/>
</dbReference>
<keyword evidence="4" id="KW-0378">Hydrolase</keyword>
<keyword evidence="1 9" id="KW-0645">Protease</keyword>
<dbReference type="Gene3D" id="3.40.390.10">
    <property type="entry name" value="Collagenase (Catalytic Domain)"/>
    <property type="match status" value="1"/>
</dbReference>
<sequence length="499" mass="57578">MMFKNFIKILVVFSFAIVFLTGTSFAEPNNTVEQVKDAEEYFLNGEYRMAIEIYDDILEVFPTDTKIREMKAISLSNMRLYTTLAAQPGSSVSTQYDKYYLNEKSMLEFYTVLETDPNSVIALNGLGLGFGNFGEYGEAKKYFDRALKLDPDNYVSKNYLEYLEKIIKKYPYKPTEKPAYLLKFEENTIPHWIRSNASWWAADKISDNDFISGIQYLIENKIIKLSSQNVKKNTSDNIPAWVKNNAGWWAAGKIPDEDFVSGLKYLIENGIMKITVQENSELVKKELERKAWNFEQYLRKIQSDIKNEKRFIEYPNPSSEVMKKYWKDYHKWNLGQYLTLPSHVFPDPKIYLDGDVYHIEYNVYVNEQPKRLPLDHVSTLKNAFAFWESAKLTTNDGKAAVVKFYQVNTKSDANIWVTWVMRNLGDGVLGHANLGKGVVEVALGGYGCDGTTQLFTIDTVETIMKHELGHSLGFEHFTDRNNIMYPSIKNANYAYCLLS</sequence>
<dbReference type="Pfam" id="PF07719">
    <property type="entry name" value="TPR_2"/>
    <property type="match status" value="1"/>
</dbReference>
<name>B3V5M6_9ARCH</name>
<keyword evidence="6" id="KW-0862">Zinc</keyword>
<dbReference type="GO" id="GO:0004222">
    <property type="term" value="F:metalloendopeptidase activity"/>
    <property type="evidence" value="ECO:0007669"/>
    <property type="project" value="InterPro"/>
</dbReference>
<dbReference type="Pfam" id="PF00413">
    <property type="entry name" value="Peptidase_M10"/>
    <property type="match status" value="1"/>
</dbReference>
<evidence type="ECO:0000256" key="1">
    <source>
        <dbReference type="ARBA" id="ARBA00022670"/>
    </source>
</evidence>
<dbReference type="PROSITE" id="PS50005">
    <property type="entry name" value="TPR"/>
    <property type="match status" value="1"/>
</dbReference>
<dbReference type="EMBL" id="EU686619">
    <property type="protein sequence ID" value="ACF09600.1"/>
    <property type="molecule type" value="Genomic_DNA"/>
</dbReference>
<dbReference type="AlphaFoldDB" id="B3V5M6"/>
<accession>B3V5M6</accession>
<dbReference type="GO" id="GO:0006508">
    <property type="term" value="P:proteolysis"/>
    <property type="evidence" value="ECO:0007669"/>
    <property type="project" value="UniProtKB-KW"/>
</dbReference>
<dbReference type="Gene3D" id="1.25.40.10">
    <property type="entry name" value="Tetratricopeptide repeat domain"/>
    <property type="match status" value="1"/>
</dbReference>
<dbReference type="InterPro" id="IPR013105">
    <property type="entry name" value="TPR_2"/>
</dbReference>
<feature type="repeat" description="TPR" evidence="7">
    <location>
        <begin position="120"/>
        <end position="153"/>
    </location>
</feature>
<dbReference type="PROSITE" id="PS50293">
    <property type="entry name" value="TPR_REGION"/>
    <property type="match status" value="1"/>
</dbReference>
<evidence type="ECO:0000256" key="5">
    <source>
        <dbReference type="ARBA" id="ARBA00022803"/>
    </source>
</evidence>
<dbReference type="InterPro" id="IPR006026">
    <property type="entry name" value="Peptidase_Metallo"/>
</dbReference>
<dbReference type="GO" id="GO:0008270">
    <property type="term" value="F:zinc ion binding"/>
    <property type="evidence" value="ECO:0007669"/>
    <property type="project" value="InterPro"/>
</dbReference>
<keyword evidence="3" id="KW-0677">Repeat</keyword>
<dbReference type="InterPro" id="IPR001818">
    <property type="entry name" value="Pept_M10_metallopeptidase"/>
</dbReference>
<proteinExistence type="predicted"/>
<dbReference type="GO" id="GO:0031012">
    <property type="term" value="C:extracellular matrix"/>
    <property type="evidence" value="ECO:0007669"/>
    <property type="project" value="InterPro"/>
</dbReference>
<evidence type="ECO:0000256" key="7">
    <source>
        <dbReference type="PROSITE-ProRule" id="PRU00339"/>
    </source>
</evidence>
<feature type="domain" description="Peptidase metallopeptidase" evidence="8">
    <location>
        <begin position="349"/>
        <end position="499"/>
    </location>
</feature>
<evidence type="ECO:0000256" key="2">
    <source>
        <dbReference type="ARBA" id="ARBA00022723"/>
    </source>
</evidence>
<dbReference type="SMART" id="SM00235">
    <property type="entry name" value="ZnMc"/>
    <property type="match status" value="1"/>
</dbReference>
<dbReference type="SMART" id="SM00028">
    <property type="entry name" value="TPR"/>
    <property type="match status" value="2"/>
</dbReference>
<keyword evidence="5 7" id="KW-0802">TPR repeat</keyword>
<evidence type="ECO:0000313" key="9">
    <source>
        <dbReference type="EMBL" id="ACF09600.1"/>
    </source>
</evidence>
<organism evidence="9">
    <name type="scientific">uncultured marine crenarchaeote KM3-34-D9</name>
    <dbReference type="NCBI Taxonomy" id="526677"/>
    <lineage>
        <taxon>Archaea</taxon>
        <taxon>Nitrososphaerota</taxon>
        <taxon>Nitrososphaeria</taxon>
        <taxon>Nitrosopumilales</taxon>
        <taxon>environmental samples</taxon>
    </lineage>
</organism>
<evidence type="ECO:0000256" key="6">
    <source>
        <dbReference type="ARBA" id="ARBA00022833"/>
    </source>
</evidence>
<evidence type="ECO:0000259" key="8">
    <source>
        <dbReference type="SMART" id="SM00235"/>
    </source>
</evidence>
<dbReference type="InterPro" id="IPR019734">
    <property type="entry name" value="TPR_rpt"/>
</dbReference>
<evidence type="ECO:0000256" key="3">
    <source>
        <dbReference type="ARBA" id="ARBA00022737"/>
    </source>
</evidence>
<dbReference type="SUPFAM" id="SSF55486">
    <property type="entry name" value="Metalloproteases ('zincins'), catalytic domain"/>
    <property type="match status" value="1"/>
</dbReference>
<dbReference type="SUPFAM" id="SSF48452">
    <property type="entry name" value="TPR-like"/>
    <property type="match status" value="1"/>
</dbReference>
<protein>
    <submittedName>
        <fullName evidence="9">Secreted Zn-dependent protease containing TPR-repeat protein</fullName>
    </submittedName>
</protein>